<accession>A0A1I8BG71</accession>
<evidence type="ECO:0000256" key="1">
    <source>
        <dbReference type="SAM" id="SignalP"/>
    </source>
</evidence>
<keyword evidence="1" id="KW-0732">Signal</keyword>
<dbReference type="WBParaSite" id="MhA1_Contig217.frz3.gene18">
    <property type="protein sequence ID" value="MhA1_Contig217.frz3.gene18"/>
    <property type="gene ID" value="MhA1_Contig217.frz3.gene18"/>
</dbReference>
<dbReference type="AlphaFoldDB" id="A0A1I8BG71"/>
<dbReference type="Proteomes" id="UP000095281">
    <property type="component" value="Unplaced"/>
</dbReference>
<protein>
    <submittedName>
        <fullName evidence="3">Uncharacterized protein</fullName>
    </submittedName>
</protein>
<organism evidence="2 3">
    <name type="scientific">Meloidogyne hapla</name>
    <name type="common">Root-knot nematode worm</name>
    <dbReference type="NCBI Taxonomy" id="6305"/>
    <lineage>
        <taxon>Eukaryota</taxon>
        <taxon>Metazoa</taxon>
        <taxon>Ecdysozoa</taxon>
        <taxon>Nematoda</taxon>
        <taxon>Chromadorea</taxon>
        <taxon>Rhabditida</taxon>
        <taxon>Tylenchina</taxon>
        <taxon>Tylenchomorpha</taxon>
        <taxon>Tylenchoidea</taxon>
        <taxon>Meloidogynidae</taxon>
        <taxon>Meloidogyninae</taxon>
        <taxon>Meloidogyne</taxon>
    </lineage>
</organism>
<name>A0A1I8BG71_MELHA</name>
<feature type="signal peptide" evidence="1">
    <location>
        <begin position="1"/>
        <end position="23"/>
    </location>
</feature>
<sequence>MKTLSFSIFIFLICILELKESMAGRGGNLGPYGQGQSDQRRGSLITNNDHQMSGFGLPYPMKGGDTPTIQQKIDFLIKTKMNKQKKKYKSDKEQQLVDFLNGIKKEIIDAGYNNLNLRKYCTNYIITSKLVIINQLYKHFFDMSQAQPFSSQNVNSNDQVNATYRDGNRLDLGCFFTNYWGFH</sequence>
<feature type="chain" id="PRO_5009315802" evidence="1">
    <location>
        <begin position="24"/>
        <end position="183"/>
    </location>
</feature>
<evidence type="ECO:0000313" key="2">
    <source>
        <dbReference type="Proteomes" id="UP000095281"/>
    </source>
</evidence>
<keyword evidence="2" id="KW-1185">Reference proteome</keyword>
<evidence type="ECO:0000313" key="3">
    <source>
        <dbReference type="WBParaSite" id="MhA1_Contig217.frz3.gene18"/>
    </source>
</evidence>
<proteinExistence type="predicted"/>
<reference evidence="3" key="1">
    <citation type="submission" date="2016-11" db="UniProtKB">
        <authorList>
            <consortium name="WormBaseParasite"/>
        </authorList>
    </citation>
    <scope>IDENTIFICATION</scope>
</reference>